<gene>
    <name evidence="1" type="ORF">GCM10010984_11750</name>
    <name evidence="2" type="ORF">SAMN05443634_11051</name>
</gene>
<evidence type="ECO:0000313" key="2">
    <source>
        <dbReference type="EMBL" id="SHL50177.1"/>
    </source>
</evidence>
<reference evidence="4" key="4">
    <citation type="journal article" date="2019" name="Int. J. Syst. Evol. Microbiol.">
        <title>The Global Catalogue of Microorganisms (GCM) 10K type strain sequencing project: providing services to taxonomists for standard genome sequencing and annotation.</title>
        <authorList>
            <consortium name="The Broad Institute Genomics Platform"/>
            <consortium name="The Broad Institute Genome Sequencing Center for Infectious Disease"/>
            <person name="Wu L."/>
            <person name="Ma J."/>
        </authorList>
    </citation>
    <scope>NUCLEOTIDE SEQUENCE [LARGE SCALE GENOMIC DNA]</scope>
    <source>
        <strain evidence="4">CGMCC 1.12707</strain>
    </source>
</reference>
<protein>
    <recommendedName>
        <fullName evidence="5">Lipoprotein</fullName>
    </recommendedName>
</protein>
<reference evidence="2" key="2">
    <citation type="submission" date="2016-11" db="EMBL/GenBank/DDBJ databases">
        <authorList>
            <person name="Jaros S."/>
            <person name="Januszkiewicz K."/>
            <person name="Wedrychowicz H."/>
        </authorList>
    </citation>
    <scope>NUCLEOTIDE SEQUENCE [LARGE SCALE GENOMIC DNA]</scope>
    <source>
        <strain evidence="2">DSM 27989</strain>
    </source>
</reference>
<dbReference type="PROSITE" id="PS51257">
    <property type="entry name" value="PROKAR_LIPOPROTEIN"/>
    <property type="match status" value="1"/>
</dbReference>
<dbReference type="OrthoDB" id="1347096at2"/>
<accession>A0A1M7B5F9</accession>
<dbReference type="AlphaFoldDB" id="A0A1M7B5F9"/>
<evidence type="ECO:0000313" key="3">
    <source>
        <dbReference type="Proteomes" id="UP000184120"/>
    </source>
</evidence>
<organism evidence="2 3">
    <name type="scientific">Chishuiella changwenlii</name>
    <dbReference type="NCBI Taxonomy" id="1434701"/>
    <lineage>
        <taxon>Bacteria</taxon>
        <taxon>Pseudomonadati</taxon>
        <taxon>Bacteroidota</taxon>
        <taxon>Flavobacteriia</taxon>
        <taxon>Flavobacteriales</taxon>
        <taxon>Weeksellaceae</taxon>
        <taxon>Chishuiella</taxon>
    </lineage>
</organism>
<dbReference type="EMBL" id="FRBH01000010">
    <property type="protein sequence ID" value="SHL50177.1"/>
    <property type="molecule type" value="Genomic_DNA"/>
</dbReference>
<evidence type="ECO:0000313" key="1">
    <source>
        <dbReference type="EMBL" id="GGE95881.1"/>
    </source>
</evidence>
<dbReference type="Proteomes" id="UP000184120">
    <property type="component" value="Unassembled WGS sequence"/>
</dbReference>
<reference evidence="3" key="3">
    <citation type="submission" date="2016-11" db="EMBL/GenBank/DDBJ databases">
        <authorList>
            <person name="Varghese N."/>
            <person name="Submissions S."/>
        </authorList>
    </citation>
    <scope>NUCLEOTIDE SEQUENCE [LARGE SCALE GENOMIC DNA]</scope>
    <source>
        <strain evidence="3">DSM 27989</strain>
    </source>
</reference>
<dbReference type="Proteomes" id="UP000650994">
    <property type="component" value="Unassembled WGS sequence"/>
</dbReference>
<dbReference type="EMBL" id="BMFL01000007">
    <property type="protein sequence ID" value="GGE95881.1"/>
    <property type="molecule type" value="Genomic_DNA"/>
</dbReference>
<proteinExistence type="predicted"/>
<dbReference type="RefSeq" id="WP_072933253.1">
    <property type="nucleotide sequence ID" value="NZ_BMFL01000007.1"/>
</dbReference>
<evidence type="ECO:0008006" key="5">
    <source>
        <dbReference type="Google" id="ProtNLM"/>
    </source>
</evidence>
<reference evidence="1" key="5">
    <citation type="submission" date="2024-05" db="EMBL/GenBank/DDBJ databases">
        <authorList>
            <person name="Sun Q."/>
            <person name="Zhou Y."/>
        </authorList>
    </citation>
    <scope>NUCLEOTIDE SEQUENCE</scope>
    <source>
        <strain evidence="1">CGMCC 1.12707</strain>
    </source>
</reference>
<name>A0A1M7B5F9_9FLAO</name>
<evidence type="ECO:0000313" key="4">
    <source>
        <dbReference type="Proteomes" id="UP000650994"/>
    </source>
</evidence>
<sequence length="236" mass="26966">MRLSVSILFVVFSLFSCEKQTKNNLIAENNVTSTKDCKCFDGIGSSKNDEPVLTYQFDNNKSVNVCGFVDKEMSQEYPIVSEFDVFDCETGKSYVRFGALEICRLKQNKNELVIQQLRYLPIGTNWNWELIQIGEQTITPKGNQLKVSDLKPKVDAYTINTTQAEKFLNSLENEKSFETNWEENIGKLEALSIIGNKKAWDKLVNLETITGLKFDGALSEAWKSAIENVKWIKKYK</sequence>
<dbReference type="STRING" id="1434701.SAMN05443634_11051"/>
<reference evidence="1" key="1">
    <citation type="journal article" date="2014" name="Int. J. Syst. Evol. Microbiol.">
        <title>Complete genome of a new Firmicutes species belonging to the dominant human colonic microbiota ('Ruminococcus bicirculans') reveals two chromosomes and a selective capacity to utilize plant glucans.</title>
        <authorList>
            <consortium name="NISC Comparative Sequencing Program"/>
            <person name="Wegmann U."/>
            <person name="Louis P."/>
            <person name="Goesmann A."/>
            <person name="Henrissat B."/>
            <person name="Duncan S.H."/>
            <person name="Flint H.J."/>
        </authorList>
    </citation>
    <scope>NUCLEOTIDE SEQUENCE</scope>
    <source>
        <strain evidence="1">CGMCC 1.12707</strain>
    </source>
</reference>
<keyword evidence="4" id="KW-1185">Reference proteome</keyword>